<reference evidence="2" key="2">
    <citation type="journal article" date="2023" name="MicrobiologyOpen">
        <title>Genomics of the tumorigenes clade of the family Rhizobiaceae and description of Rhizobium rhododendri sp. nov.</title>
        <authorList>
            <person name="Kuzmanovic N."/>
            <person name="diCenzo G.C."/>
            <person name="Bunk B."/>
            <person name="Sproeer C."/>
            <person name="Fruehling A."/>
            <person name="Neumann-Schaal M."/>
            <person name="Overmann J."/>
            <person name="Smalla K."/>
        </authorList>
    </citation>
    <scope>NUCLEOTIDE SEQUENCE [LARGE SCALE GENOMIC DNA]</scope>
    <source>
        <strain evidence="2">1078</strain>
    </source>
</reference>
<keyword evidence="2" id="KW-1185">Reference proteome</keyword>
<dbReference type="InterPro" id="IPR047114">
    <property type="entry name" value="YciF"/>
</dbReference>
<reference evidence="1 2" key="1">
    <citation type="journal article" date="2018" name="Sci. Rep.">
        <title>Rhizobium tumorigenes sp. nov., a novel plant tumorigenic bacterium isolated from cane gall tumors on thornless blackberry.</title>
        <authorList>
            <person name="Kuzmanovi N."/>
            <person name="Smalla K."/>
            <person name="Gronow S."/>
            <person name="PuBawska J."/>
        </authorList>
    </citation>
    <scope>NUCLEOTIDE SEQUENCE [LARGE SCALE GENOMIC DNA]</scope>
    <source>
        <strain evidence="1 2">1078</strain>
    </source>
</reference>
<dbReference type="AlphaFoldDB" id="A0AAF1K3M4"/>
<dbReference type="InterPro" id="IPR009078">
    <property type="entry name" value="Ferritin-like_SF"/>
</dbReference>
<dbReference type="Gene3D" id="1.20.1260.10">
    <property type="match status" value="1"/>
</dbReference>
<proteinExistence type="predicted"/>
<sequence>MADKTLNDLFIDTLKDIYFAERQIVKALPKMARAAQSPELKAAFKKHQEETQGQIERLQQVFELVGKPARGKTCEAIQGIIAEGEEIIEEFAGSPALDAGLISSAQAVEHYEIARYGTLKNWATQLGMTEAADLLDATLQEEGATDEALTQLANASVNDKGKKKVA</sequence>
<protein>
    <submittedName>
        <fullName evidence="1">Ferritin-like domain-containing protein</fullName>
    </submittedName>
</protein>
<evidence type="ECO:0000313" key="2">
    <source>
        <dbReference type="Proteomes" id="UP000249499"/>
    </source>
</evidence>
<organism evidence="1 2">
    <name type="scientific">Rhizobium tumorigenes</name>
    <dbReference type="NCBI Taxonomy" id="2041385"/>
    <lineage>
        <taxon>Bacteria</taxon>
        <taxon>Pseudomonadati</taxon>
        <taxon>Pseudomonadota</taxon>
        <taxon>Alphaproteobacteria</taxon>
        <taxon>Hyphomicrobiales</taxon>
        <taxon>Rhizobiaceae</taxon>
        <taxon>Rhizobium/Agrobacterium group</taxon>
        <taxon>Rhizobium</taxon>
    </lineage>
</organism>
<dbReference type="Pfam" id="PF05974">
    <property type="entry name" value="DUF892"/>
    <property type="match status" value="1"/>
</dbReference>
<dbReference type="PANTHER" id="PTHR30565:SF9">
    <property type="entry name" value="PROTEIN YCIF"/>
    <property type="match status" value="1"/>
</dbReference>
<dbReference type="Proteomes" id="UP000249499">
    <property type="component" value="Chromosome"/>
</dbReference>
<dbReference type="EMBL" id="CP117255">
    <property type="protein sequence ID" value="WFR95039.1"/>
    <property type="molecule type" value="Genomic_DNA"/>
</dbReference>
<dbReference type="RefSeq" id="WP_111219620.1">
    <property type="nucleotide sequence ID" value="NZ_CP117255.1"/>
</dbReference>
<gene>
    <name evidence="1" type="ORF">PR017_14705</name>
</gene>
<evidence type="ECO:0000313" key="1">
    <source>
        <dbReference type="EMBL" id="WFR95039.1"/>
    </source>
</evidence>
<dbReference type="CDD" id="cd07909">
    <property type="entry name" value="YciF"/>
    <property type="match status" value="1"/>
</dbReference>
<dbReference type="InterPro" id="IPR010287">
    <property type="entry name" value="DUF892_YciF-like"/>
</dbReference>
<dbReference type="InterPro" id="IPR012347">
    <property type="entry name" value="Ferritin-like"/>
</dbReference>
<accession>A0AAF1K3M4</accession>
<dbReference type="PANTHER" id="PTHR30565">
    <property type="entry name" value="PROTEIN YCIF"/>
    <property type="match status" value="1"/>
</dbReference>
<name>A0AAF1K3M4_9HYPH</name>
<dbReference type="SUPFAM" id="SSF47240">
    <property type="entry name" value="Ferritin-like"/>
    <property type="match status" value="1"/>
</dbReference>
<dbReference type="KEGG" id="rtu:PR017_14705"/>